<dbReference type="GO" id="GO:0120147">
    <property type="term" value="F:formylglycine-generating oxidase activity"/>
    <property type="evidence" value="ECO:0007669"/>
    <property type="project" value="TreeGrafter"/>
</dbReference>
<gene>
    <name evidence="3" type="ORF">N173_17900</name>
</gene>
<dbReference type="InterPro" id="IPR016187">
    <property type="entry name" value="CTDL_fold"/>
</dbReference>
<reference evidence="3 4" key="1">
    <citation type="submission" date="2013-08" db="EMBL/GenBank/DDBJ databases">
        <title>Study of Ammonical-Nitrogen removal by Nitrification Denitrification process using lab isolates.</title>
        <authorList>
            <person name="Khardenavis A.A."/>
            <person name="Pal R.R."/>
            <person name="Kapley A."/>
            <person name="Qureshi A."/>
            <person name="Purohit H.J."/>
        </authorList>
    </citation>
    <scope>NUCLEOTIDE SEQUENCE [LARGE SCALE GENOMIC DNA]</scope>
    <source>
        <strain evidence="3 4">EGD-HP18</strain>
    </source>
</reference>
<feature type="chain" id="PRO_5044010947" evidence="1">
    <location>
        <begin position="21"/>
        <end position="332"/>
    </location>
</feature>
<dbReference type="EMBL" id="AVST01000065">
    <property type="protein sequence ID" value="ERH68966.1"/>
    <property type="molecule type" value="Genomic_DNA"/>
</dbReference>
<sequence>MIKQNLAIILLSGITLTACAKSTNNTEQGQTTIAQQNLSSEQQRKLQELLDKTKKNLVEIKGGTFMMGDFGEQKSPDKLPYDSDADSKPLHKVTLDNYALSATKATYADFDIYTEITGQDQVGKFDELSIQDRLPNSAAGVNWQQARNYCQWLGKQLNLKMDLPTEAQWEYAARNSGQYILYPTDNGKIDTGRNVWSFEQRQNQQNKLNAFRNIPELLKFPATPLGLYDMITDNYEWILDWYDPKYYSKSPEKNPQGPAKGSLKVVRSSIPSEGQTLQMFGGFTFSRHAIHPIADPKAAKDELTKKHHLNLNQNNSVRCAVNYLQFDQANNI</sequence>
<evidence type="ECO:0000259" key="2">
    <source>
        <dbReference type="Pfam" id="PF03781"/>
    </source>
</evidence>
<dbReference type="AlphaFoldDB" id="A0AAV3K0B8"/>
<evidence type="ECO:0000313" key="4">
    <source>
        <dbReference type="Proteomes" id="UP000016517"/>
    </source>
</evidence>
<dbReference type="InterPro" id="IPR005532">
    <property type="entry name" value="SUMF_dom"/>
</dbReference>
<evidence type="ECO:0000313" key="3">
    <source>
        <dbReference type="EMBL" id="ERH68966.1"/>
    </source>
</evidence>
<feature type="signal peptide" evidence="1">
    <location>
        <begin position="1"/>
        <end position="20"/>
    </location>
</feature>
<organism evidence="3 4">
    <name type="scientific">Acinetobacter baumannii EGD-HP18</name>
    <dbReference type="NCBI Taxonomy" id="1358412"/>
    <lineage>
        <taxon>Bacteria</taxon>
        <taxon>Pseudomonadati</taxon>
        <taxon>Pseudomonadota</taxon>
        <taxon>Gammaproteobacteria</taxon>
        <taxon>Moraxellales</taxon>
        <taxon>Moraxellaceae</taxon>
        <taxon>Acinetobacter</taxon>
        <taxon>Acinetobacter calcoaceticus/baumannii complex</taxon>
    </lineage>
</organism>
<dbReference type="InterPro" id="IPR051043">
    <property type="entry name" value="Sulfatase_Mod_Factor_Kinase"/>
</dbReference>
<dbReference type="InterPro" id="IPR042095">
    <property type="entry name" value="SUMF_sf"/>
</dbReference>
<dbReference type="RefSeq" id="WP_021510929.1">
    <property type="nucleotide sequence ID" value="NZ_AVST01000065.1"/>
</dbReference>
<accession>A0AAV3K0B8</accession>
<protein>
    <submittedName>
        <fullName evidence="3">Formylglycine-generating sulfatase enzyme</fullName>
    </submittedName>
</protein>
<evidence type="ECO:0000256" key="1">
    <source>
        <dbReference type="SAM" id="SignalP"/>
    </source>
</evidence>
<keyword evidence="1" id="KW-0732">Signal</keyword>
<dbReference type="PANTHER" id="PTHR23150:SF19">
    <property type="entry name" value="FORMYLGLYCINE-GENERATING ENZYME"/>
    <property type="match status" value="1"/>
</dbReference>
<comment type="caution">
    <text evidence="3">The sequence shown here is derived from an EMBL/GenBank/DDBJ whole genome shotgun (WGS) entry which is preliminary data.</text>
</comment>
<dbReference type="SUPFAM" id="SSF56436">
    <property type="entry name" value="C-type lectin-like"/>
    <property type="match status" value="1"/>
</dbReference>
<dbReference type="PANTHER" id="PTHR23150">
    <property type="entry name" value="SULFATASE MODIFYING FACTOR 1, 2"/>
    <property type="match status" value="1"/>
</dbReference>
<dbReference type="PROSITE" id="PS51257">
    <property type="entry name" value="PROKAR_LIPOPROTEIN"/>
    <property type="match status" value="1"/>
</dbReference>
<dbReference type="Proteomes" id="UP000016517">
    <property type="component" value="Unassembled WGS sequence"/>
</dbReference>
<feature type="domain" description="Sulfatase-modifying factor enzyme-like" evidence="2">
    <location>
        <begin position="55"/>
        <end position="267"/>
    </location>
</feature>
<dbReference type="Pfam" id="PF03781">
    <property type="entry name" value="FGE-sulfatase"/>
    <property type="match status" value="1"/>
</dbReference>
<name>A0AAV3K0B8_ACIBA</name>
<proteinExistence type="predicted"/>
<dbReference type="Gene3D" id="3.90.1580.10">
    <property type="entry name" value="paralog of FGE (formylglycine-generating enzyme)"/>
    <property type="match status" value="1"/>
</dbReference>